<evidence type="ECO:0000256" key="1">
    <source>
        <dbReference type="SAM" id="Coils"/>
    </source>
</evidence>
<protein>
    <submittedName>
        <fullName evidence="3">Uncharacterized protein</fullName>
    </submittedName>
</protein>
<evidence type="ECO:0000256" key="2">
    <source>
        <dbReference type="SAM" id="Phobius"/>
    </source>
</evidence>
<accession>A0A8S5V2F6</accession>
<feature type="coiled-coil region" evidence="1">
    <location>
        <begin position="64"/>
        <end position="91"/>
    </location>
</feature>
<keyword evidence="2" id="KW-0812">Transmembrane</keyword>
<feature type="transmembrane region" description="Helical" evidence="2">
    <location>
        <begin position="6"/>
        <end position="26"/>
    </location>
</feature>
<keyword evidence="2" id="KW-1133">Transmembrane helix</keyword>
<sequence length="206" mass="23745">MKIRYYIYAIITSVIIVLSVSSSVLYKKNVTLNRELAKSNSNINAYELFNSELKDSVLVLNYTIDALNNSVDSINQKMNAVRKELRVKDKELESISRIVMTSSKKDTVVLRDTVFIKGMKIDTTLTDNNWYNLALSLEYPNKITVHPEFNSDTYIVISSSKRIVGKPKACWIGRMFQKRHVVVEGRIVEKNPYINVNEQRFIKIVD</sequence>
<name>A0A8S5V2F6_9CAUD</name>
<dbReference type="EMBL" id="BK016184">
    <property type="protein sequence ID" value="DAG00901.1"/>
    <property type="molecule type" value="Genomic_DNA"/>
</dbReference>
<keyword evidence="2" id="KW-0472">Membrane</keyword>
<organism evidence="3">
    <name type="scientific">CrAss-like virus sp. ctelJ1</name>
    <dbReference type="NCBI Taxonomy" id="2825838"/>
    <lineage>
        <taxon>Viruses</taxon>
        <taxon>Duplodnaviria</taxon>
        <taxon>Heunggongvirae</taxon>
        <taxon>Uroviricota</taxon>
        <taxon>Caudoviricetes</taxon>
        <taxon>Crassvirales</taxon>
    </lineage>
</organism>
<evidence type="ECO:0000313" key="3">
    <source>
        <dbReference type="EMBL" id="DAG00901.1"/>
    </source>
</evidence>
<proteinExistence type="predicted"/>
<reference evidence="3" key="1">
    <citation type="journal article" date="2021" name="Proc. Natl. Acad. Sci. U.S.A.">
        <title>A Catalog of Tens of Thousands of Viruses from Human Metagenomes Reveals Hidden Associations with Chronic Diseases.</title>
        <authorList>
            <person name="Tisza M.J."/>
            <person name="Buck C.B."/>
        </authorList>
    </citation>
    <scope>NUCLEOTIDE SEQUENCE</scope>
    <source>
        <strain evidence="3">CtelJ1</strain>
    </source>
</reference>
<keyword evidence="1" id="KW-0175">Coiled coil</keyword>